<evidence type="ECO:0000256" key="1">
    <source>
        <dbReference type="SAM" id="MobiDB-lite"/>
    </source>
</evidence>
<sequence length="388" mass="42853">MDFQQNFDFPYSFDQYPTSQYPVSQPSYGNFAGASVAPDPEVQSGSDAYLPFDGASTKNTAPGVHFGVFDQQERPAPVQWPETYHCGPSTTYDSSSPGSGVTSWDRPTTTFTDTPSPAYAATSPNVPDEASRHSTPSQHGSDDTDDLDAELEAAREACKPSVRKGKTAKCSAASIDKLVRLVGEERPYNQSYGKKGKTWDTILDRLKQKHYFQDATKSDTIKWKMNQLLDYHENGRTLDRAVAQDLTPVKAKAIGATLERIAEDRREEAQEASGKKAKNKQIEEENQKGGKYLRDASKKTRVHPPSDDLSDSENHPPMKKRKTSRAPRTSDSDLLQFLQESEKASMERSEAQLKQHGELVQAICRNTEAQQATARAVLDAIQGLGNAS</sequence>
<organism evidence="2 3">
    <name type="scientific">Schizophyllum amplum</name>
    <dbReference type="NCBI Taxonomy" id="97359"/>
    <lineage>
        <taxon>Eukaryota</taxon>
        <taxon>Fungi</taxon>
        <taxon>Dikarya</taxon>
        <taxon>Basidiomycota</taxon>
        <taxon>Agaricomycotina</taxon>
        <taxon>Agaricomycetes</taxon>
        <taxon>Agaricomycetidae</taxon>
        <taxon>Agaricales</taxon>
        <taxon>Schizophyllaceae</taxon>
        <taxon>Schizophyllum</taxon>
    </lineage>
</organism>
<reference evidence="2 3" key="1">
    <citation type="journal article" date="2019" name="New Phytol.">
        <title>Comparative genomics reveals unique wood-decay strategies and fruiting body development in the Schizophyllaceae.</title>
        <authorList>
            <person name="Almasi E."/>
            <person name="Sahu N."/>
            <person name="Krizsan K."/>
            <person name="Balint B."/>
            <person name="Kovacs G.M."/>
            <person name="Kiss B."/>
            <person name="Cseklye J."/>
            <person name="Drula E."/>
            <person name="Henrissat B."/>
            <person name="Nagy I."/>
            <person name="Chovatia M."/>
            <person name="Adam C."/>
            <person name="LaButti K."/>
            <person name="Lipzen A."/>
            <person name="Riley R."/>
            <person name="Grigoriev I.V."/>
            <person name="Nagy L.G."/>
        </authorList>
    </citation>
    <scope>NUCLEOTIDE SEQUENCE [LARGE SCALE GENOMIC DNA]</scope>
    <source>
        <strain evidence="2 3">NL-1724</strain>
    </source>
</reference>
<feature type="region of interest" description="Disordered" evidence="1">
    <location>
        <begin position="79"/>
        <end position="147"/>
    </location>
</feature>
<gene>
    <name evidence="2" type="ORF">BD626DRAFT_533764</name>
</gene>
<feature type="compositionally biased region" description="Basic and acidic residues" evidence="1">
    <location>
        <begin position="280"/>
        <end position="298"/>
    </location>
</feature>
<dbReference type="Proteomes" id="UP000320762">
    <property type="component" value="Unassembled WGS sequence"/>
</dbReference>
<comment type="caution">
    <text evidence="2">The sequence shown here is derived from an EMBL/GenBank/DDBJ whole genome shotgun (WGS) entry which is preliminary data.</text>
</comment>
<dbReference type="AlphaFoldDB" id="A0A550D0J5"/>
<feature type="compositionally biased region" description="Polar residues" evidence="1">
    <location>
        <begin position="88"/>
        <end position="115"/>
    </location>
</feature>
<protein>
    <submittedName>
        <fullName evidence="2">Uncharacterized protein</fullName>
    </submittedName>
</protein>
<feature type="region of interest" description="Disordered" evidence="1">
    <location>
        <begin position="32"/>
        <end position="54"/>
    </location>
</feature>
<evidence type="ECO:0000313" key="3">
    <source>
        <dbReference type="Proteomes" id="UP000320762"/>
    </source>
</evidence>
<accession>A0A550D0J5</accession>
<proteinExistence type="predicted"/>
<feature type="compositionally biased region" description="Basic and acidic residues" evidence="1">
    <location>
        <begin position="340"/>
        <end position="353"/>
    </location>
</feature>
<evidence type="ECO:0000313" key="2">
    <source>
        <dbReference type="EMBL" id="TRM70556.1"/>
    </source>
</evidence>
<dbReference type="EMBL" id="VDMD01000001">
    <property type="protein sequence ID" value="TRM70556.1"/>
    <property type="molecule type" value="Genomic_DNA"/>
</dbReference>
<feature type="region of interest" description="Disordered" evidence="1">
    <location>
        <begin position="265"/>
        <end position="353"/>
    </location>
</feature>
<name>A0A550D0J5_9AGAR</name>
<keyword evidence="3" id="KW-1185">Reference proteome</keyword>